<dbReference type="AlphaFoldDB" id="A0A3P8F2N0"/>
<dbReference type="EMBL" id="UZAI01020480">
    <property type="protein sequence ID" value="VDP51714.1"/>
    <property type="molecule type" value="Genomic_DNA"/>
</dbReference>
<accession>A0A3P8F2N0</accession>
<sequence>MSIIISSKNTCSIAFESLFDVEKLHLDKTGRTFVSKADFPGNFQEYATFIFARLLALSTTSCN</sequence>
<proteinExistence type="predicted"/>
<gene>
    <name evidence="1" type="ORF">SMRZ_LOCUS24545</name>
</gene>
<keyword evidence="2" id="KW-1185">Reference proteome</keyword>
<organism evidence="1 2">
    <name type="scientific">Schistosoma margrebowiei</name>
    <dbReference type="NCBI Taxonomy" id="48269"/>
    <lineage>
        <taxon>Eukaryota</taxon>
        <taxon>Metazoa</taxon>
        <taxon>Spiralia</taxon>
        <taxon>Lophotrochozoa</taxon>
        <taxon>Platyhelminthes</taxon>
        <taxon>Trematoda</taxon>
        <taxon>Digenea</taxon>
        <taxon>Strigeidida</taxon>
        <taxon>Schistosomatoidea</taxon>
        <taxon>Schistosomatidae</taxon>
        <taxon>Schistosoma</taxon>
    </lineage>
</organism>
<name>A0A3P8F2N0_9TREM</name>
<reference evidence="1 2" key="1">
    <citation type="submission" date="2018-11" db="EMBL/GenBank/DDBJ databases">
        <authorList>
            <consortium name="Pathogen Informatics"/>
        </authorList>
    </citation>
    <scope>NUCLEOTIDE SEQUENCE [LARGE SCALE GENOMIC DNA]</scope>
    <source>
        <strain evidence="1 2">Zambia</strain>
    </source>
</reference>
<evidence type="ECO:0000313" key="2">
    <source>
        <dbReference type="Proteomes" id="UP000277204"/>
    </source>
</evidence>
<evidence type="ECO:0000313" key="1">
    <source>
        <dbReference type="EMBL" id="VDP51714.1"/>
    </source>
</evidence>
<dbReference type="Proteomes" id="UP000277204">
    <property type="component" value="Unassembled WGS sequence"/>
</dbReference>
<protein>
    <submittedName>
        <fullName evidence="1">Uncharacterized protein</fullName>
    </submittedName>
</protein>